<organism evidence="11 12">
    <name type="scientific">Mortierella isabellina</name>
    <name type="common">Filamentous fungus</name>
    <name type="synonym">Umbelopsis isabellina</name>
    <dbReference type="NCBI Taxonomy" id="91625"/>
    <lineage>
        <taxon>Eukaryota</taxon>
        <taxon>Fungi</taxon>
        <taxon>Fungi incertae sedis</taxon>
        <taxon>Mucoromycota</taxon>
        <taxon>Mucoromycotina</taxon>
        <taxon>Umbelopsidomycetes</taxon>
        <taxon>Umbelopsidales</taxon>
        <taxon>Umbelopsidaceae</taxon>
        <taxon>Umbelopsis</taxon>
    </lineage>
</organism>
<keyword evidence="5" id="KW-0206">Cytoskeleton</keyword>
<feature type="compositionally biased region" description="Basic and acidic residues" evidence="8">
    <location>
        <begin position="453"/>
        <end position="467"/>
    </location>
</feature>
<dbReference type="Gene3D" id="2.30.30.40">
    <property type="entry name" value="SH3 Domains"/>
    <property type="match status" value="1"/>
</dbReference>
<dbReference type="InterPro" id="IPR001452">
    <property type="entry name" value="SH3_domain"/>
</dbReference>
<gene>
    <name evidence="11" type="ORF">INT43_007413</name>
</gene>
<evidence type="ECO:0000256" key="1">
    <source>
        <dbReference type="ARBA" id="ARBA00004245"/>
    </source>
</evidence>
<dbReference type="InterPro" id="IPR027267">
    <property type="entry name" value="AH/BAR_dom_sf"/>
</dbReference>
<dbReference type="PRINTS" id="PR00452">
    <property type="entry name" value="SH3DOMAIN"/>
</dbReference>
<feature type="domain" description="F-BAR" evidence="10">
    <location>
        <begin position="10"/>
        <end position="251"/>
    </location>
</feature>
<evidence type="ECO:0000313" key="12">
    <source>
        <dbReference type="Proteomes" id="UP000654370"/>
    </source>
</evidence>
<protein>
    <recommendedName>
        <fullName evidence="13">SH3 domain-containing protein</fullName>
    </recommendedName>
</protein>
<reference evidence="11" key="1">
    <citation type="submission" date="2020-12" db="EMBL/GenBank/DDBJ databases">
        <title>Metabolic potential, ecology and presence of endohyphal bacteria is reflected in genomic diversity of Mucoromycotina.</title>
        <authorList>
            <person name="Muszewska A."/>
            <person name="Okrasinska A."/>
            <person name="Steczkiewicz K."/>
            <person name="Drgas O."/>
            <person name="Orlowska M."/>
            <person name="Perlinska-Lenart U."/>
            <person name="Aleksandrzak-Piekarczyk T."/>
            <person name="Szatraj K."/>
            <person name="Zielenkiewicz U."/>
            <person name="Pilsyk S."/>
            <person name="Malc E."/>
            <person name="Mieczkowski P."/>
            <person name="Kruszewska J.S."/>
            <person name="Biernat P."/>
            <person name="Pawlowska J."/>
        </authorList>
    </citation>
    <scope>NUCLEOTIDE SEQUENCE</scope>
    <source>
        <strain evidence="11">WA0000067209</strain>
    </source>
</reference>
<dbReference type="GO" id="GO:0005886">
    <property type="term" value="C:plasma membrane"/>
    <property type="evidence" value="ECO:0007669"/>
    <property type="project" value="TreeGrafter"/>
</dbReference>
<dbReference type="EMBL" id="JAEPQZ010000004">
    <property type="protein sequence ID" value="KAG2182483.1"/>
    <property type="molecule type" value="Genomic_DNA"/>
</dbReference>
<feature type="compositionally biased region" description="Polar residues" evidence="8">
    <location>
        <begin position="496"/>
        <end position="515"/>
    </location>
</feature>
<dbReference type="SMART" id="SM00326">
    <property type="entry name" value="SH3"/>
    <property type="match status" value="1"/>
</dbReference>
<dbReference type="PROSITE" id="PS51741">
    <property type="entry name" value="F_BAR"/>
    <property type="match status" value="1"/>
</dbReference>
<evidence type="ECO:0000259" key="9">
    <source>
        <dbReference type="PROSITE" id="PS50002"/>
    </source>
</evidence>
<feature type="domain" description="SH3" evidence="9">
    <location>
        <begin position="735"/>
        <end position="800"/>
    </location>
</feature>
<dbReference type="PANTHER" id="PTHR23065:SF7">
    <property type="entry name" value="NOSTRIN, ISOFORM H"/>
    <property type="match status" value="1"/>
</dbReference>
<feature type="region of interest" description="Disordered" evidence="8">
    <location>
        <begin position="280"/>
        <end position="394"/>
    </location>
</feature>
<dbReference type="SUPFAM" id="SSF103657">
    <property type="entry name" value="BAR/IMD domain-like"/>
    <property type="match status" value="1"/>
</dbReference>
<dbReference type="PROSITE" id="PS50002">
    <property type="entry name" value="SH3"/>
    <property type="match status" value="1"/>
</dbReference>
<keyword evidence="7" id="KW-0175">Coiled coil</keyword>
<dbReference type="Proteomes" id="UP000654370">
    <property type="component" value="Unassembled WGS sequence"/>
</dbReference>
<proteinExistence type="predicted"/>
<dbReference type="CDD" id="cd00174">
    <property type="entry name" value="SH3"/>
    <property type="match status" value="1"/>
</dbReference>
<dbReference type="GO" id="GO:0030036">
    <property type="term" value="P:actin cytoskeleton organization"/>
    <property type="evidence" value="ECO:0007669"/>
    <property type="project" value="UniProtKB-ARBA"/>
</dbReference>
<feature type="region of interest" description="Disordered" evidence="8">
    <location>
        <begin position="406"/>
        <end position="520"/>
    </location>
</feature>
<feature type="compositionally biased region" description="Low complexity" evidence="8">
    <location>
        <begin position="553"/>
        <end position="602"/>
    </location>
</feature>
<dbReference type="InterPro" id="IPR036028">
    <property type="entry name" value="SH3-like_dom_sf"/>
</dbReference>
<evidence type="ECO:0008006" key="13">
    <source>
        <dbReference type="Google" id="ProtNLM"/>
    </source>
</evidence>
<accession>A0A8H7UJX1</accession>
<keyword evidence="4" id="KW-0597">Phosphoprotein</keyword>
<dbReference type="InterPro" id="IPR031160">
    <property type="entry name" value="F_BAR_dom"/>
</dbReference>
<comment type="subcellular location">
    <subcellularLocation>
        <location evidence="1">Cytoplasm</location>
        <location evidence="1">Cytoskeleton</location>
    </subcellularLocation>
</comment>
<evidence type="ECO:0000256" key="6">
    <source>
        <dbReference type="PROSITE-ProRule" id="PRU00192"/>
    </source>
</evidence>
<evidence type="ECO:0000256" key="5">
    <source>
        <dbReference type="ARBA" id="ARBA00023212"/>
    </source>
</evidence>
<evidence type="ECO:0000313" key="11">
    <source>
        <dbReference type="EMBL" id="KAG2182483.1"/>
    </source>
</evidence>
<evidence type="ECO:0000256" key="7">
    <source>
        <dbReference type="PROSITE-ProRule" id="PRU01077"/>
    </source>
</evidence>
<dbReference type="Pfam" id="PF00611">
    <property type="entry name" value="FCH"/>
    <property type="match status" value="1"/>
</dbReference>
<dbReference type="Pfam" id="PF00018">
    <property type="entry name" value="SH3_1"/>
    <property type="match status" value="1"/>
</dbReference>
<dbReference type="GO" id="GO:0032153">
    <property type="term" value="C:cell division site"/>
    <property type="evidence" value="ECO:0007669"/>
    <property type="project" value="TreeGrafter"/>
</dbReference>
<dbReference type="GO" id="GO:0030864">
    <property type="term" value="C:cortical actin cytoskeleton"/>
    <property type="evidence" value="ECO:0007669"/>
    <property type="project" value="UniProtKB-ARBA"/>
</dbReference>
<comment type="caution">
    <text evidence="11">The sequence shown here is derived from an EMBL/GenBank/DDBJ whole genome shotgun (WGS) entry which is preliminary data.</text>
</comment>
<dbReference type="AlphaFoldDB" id="A0A8H7UJX1"/>
<feature type="region of interest" description="Disordered" evidence="8">
    <location>
        <begin position="545"/>
        <end position="602"/>
    </location>
</feature>
<dbReference type="SUPFAM" id="SSF50044">
    <property type="entry name" value="SH3-domain"/>
    <property type="match status" value="1"/>
</dbReference>
<dbReference type="Gene3D" id="1.20.1270.60">
    <property type="entry name" value="Arfaptin homology (AH) domain/BAR domain"/>
    <property type="match status" value="1"/>
</dbReference>
<sequence length="800" mass="89621">MPPNAMQSSMSFMDNFWGVELGGMDTLLQRMDSGHQTLENLQAIYSGRAKIEADQGNHLLMISRTVLADKEETGNMLMALETVSNEIGNNANSHLELAQKIEADVVQPLRDFSENYINQIRECQQRLEKLSESRNIYASRIVEAGDRFNAEQKRLGGDRAARASRIAQEKLRDIHREYQSAIAEFEESVKDLHEEWKKSCLTFQDLEEQRLEMITLNVWEYTNLFSANLLDQDESFERVRQSLEQCQIQDEIETLISEKGTSQDPPAPLDYLQSYIQKNGKDPKAGTIPEPQVVPTVNKTLPPRPARSSTMVKKTLPKIQTNSSKNQQEKAPLPTAPKETLETKVARRMDIRRKPVNSNAMLPKQPENAADEETEKAIDTRSPEVAPQKPPIGELEELLKRFEYGETKTVETNRKPNNRQSLRQGTQTSSLPPVQPPRPDNKYHRNSMNVVPEEDKTSQTSTTDRRQSAPPPTHSRSLTPTSSSSSDILSAPKSPRPQSQQIGSRSTSSDGTISPITPPLSASPIDVCASPVFLQQAYHPPQEFDQWKMPTNVGPQQVQQPGPRYISQPAPQPGQQPHQIQQQHPSQQQQYAAQQAYQGQQQQNPQYINHNAQQQYMRSQTLPVNYGSTSPMMAPHAPPSPAITSPWLAPQPHMVQNQSVQNGNFDPPRSPAMGAAQPSPMMHQPSPMMAPLSPMMRAPSPMMQPKSPLMQGRPVTPIMQQPNVSKPSTLPDGRAIMHWARAKYDYAAQDGTELGFRKGSLVAILGPSADEGWWQAELWDEQIRCSFGQGTVPSNFMQVL</sequence>
<evidence type="ECO:0000256" key="2">
    <source>
        <dbReference type="ARBA" id="ARBA00022443"/>
    </source>
</evidence>
<feature type="compositionally biased region" description="Polar residues" evidence="8">
    <location>
        <begin position="307"/>
        <end position="326"/>
    </location>
</feature>
<feature type="compositionally biased region" description="Polar residues" evidence="8">
    <location>
        <begin position="418"/>
        <end position="432"/>
    </location>
</feature>
<evidence type="ECO:0000256" key="8">
    <source>
        <dbReference type="SAM" id="MobiDB-lite"/>
    </source>
</evidence>
<keyword evidence="2 6" id="KW-0728">SH3 domain</keyword>
<dbReference type="SMART" id="SM00055">
    <property type="entry name" value="FCH"/>
    <property type="match status" value="1"/>
</dbReference>
<dbReference type="PANTHER" id="PTHR23065">
    <property type="entry name" value="PROLINE-SERINE-THREONINE PHOSPHATASE INTERACTING PROTEIN 1"/>
    <property type="match status" value="1"/>
</dbReference>
<feature type="compositionally biased region" description="Low complexity" evidence="8">
    <location>
        <begin position="474"/>
        <end position="493"/>
    </location>
</feature>
<dbReference type="OrthoDB" id="19092at2759"/>
<evidence type="ECO:0000256" key="4">
    <source>
        <dbReference type="ARBA" id="ARBA00022553"/>
    </source>
</evidence>
<name>A0A8H7UJX1_MORIS</name>
<feature type="compositionally biased region" description="Basic and acidic residues" evidence="8">
    <location>
        <begin position="339"/>
        <end position="353"/>
    </location>
</feature>
<keyword evidence="12" id="KW-1185">Reference proteome</keyword>
<evidence type="ECO:0000259" key="10">
    <source>
        <dbReference type="PROSITE" id="PS51741"/>
    </source>
</evidence>
<dbReference type="InterPro" id="IPR001060">
    <property type="entry name" value="FCH_dom"/>
</dbReference>
<keyword evidence="3" id="KW-0963">Cytoplasm</keyword>
<evidence type="ECO:0000256" key="3">
    <source>
        <dbReference type="ARBA" id="ARBA00022490"/>
    </source>
</evidence>